<reference evidence="3" key="1">
    <citation type="journal article" date="2019" name="Int. J. Syst. Evol. Microbiol.">
        <title>The Global Catalogue of Microorganisms (GCM) 10K type strain sequencing project: providing services to taxonomists for standard genome sequencing and annotation.</title>
        <authorList>
            <consortium name="The Broad Institute Genomics Platform"/>
            <consortium name="The Broad Institute Genome Sequencing Center for Infectious Disease"/>
            <person name="Wu L."/>
            <person name="Ma J."/>
        </authorList>
    </citation>
    <scope>NUCLEOTIDE SEQUENCE [LARGE SCALE GENOMIC DNA]</scope>
    <source>
        <strain evidence="3">JCM 17494</strain>
    </source>
</reference>
<dbReference type="Gene3D" id="3.40.50.720">
    <property type="entry name" value="NAD(P)-binding Rossmann-like Domain"/>
    <property type="match status" value="1"/>
</dbReference>
<evidence type="ECO:0000313" key="3">
    <source>
        <dbReference type="Proteomes" id="UP001500711"/>
    </source>
</evidence>
<gene>
    <name evidence="2" type="ORF">GCM10022267_89320</name>
</gene>
<sequence length="155" mass="17031">MVATSSRSHRAADLTPGRVGDQLADSSGLSPHQRYARAKPSLLLLHEDKRRRHPGLEIVDVHPGIVASDFGRYLGWLGAVLKTVAAPVLTSPAAAAAHLIHLATIDDDLAATYYHRRQPGRPSRLVVEPDLREEVRRIADVHFTPPKDSPPPRNR</sequence>
<keyword evidence="3" id="KW-1185">Reference proteome</keyword>
<dbReference type="Proteomes" id="UP001500711">
    <property type="component" value="Unassembled WGS sequence"/>
</dbReference>
<evidence type="ECO:0008006" key="4">
    <source>
        <dbReference type="Google" id="ProtNLM"/>
    </source>
</evidence>
<accession>A0ABP7CHD2</accession>
<evidence type="ECO:0000256" key="1">
    <source>
        <dbReference type="SAM" id="MobiDB-lite"/>
    </source>
</evidence>
<evidence type="ECO:0000313" key="2">
    <source>
        <dbReference type="EMBL" id="GAA3688709.1"/>
    </source>
</evidence>
<comment type="caution">
    <text evidence="2">The sequence shown here is derived from an EMBL/GenBank/DDBJ whole genome shotgun (WGS) entry which is preliminary data.</text>
</comment>
<protein>
    <recommendedName>
        <fullName evidence="4">Short chain dehydrogenase</fullName>
    </recommendedName>
</protein>
<proteinExistence type="predicted"/>
<dbReference type="RefSeq" id="WP_346137217.1">
    <property type="nucleotide sequence ID" value="NZ_BAABBE010000072.1"/>
</dbReference>
<feature type="region of interest" description="Disordered" evidence="1">
    <location>
        <begin position="1"/>
        <end position="33"/>
    </location>
</feature>
<organism evidence="2 3">
    <name type="scientific">Lentzea roselyniae</name>
    <dbReference type="NCBI Taxonomy" id="531940"/>
    <lineage>
        <taxon>Bacteria</taxon>
        <taxon>Bacillati</taxon>
        <taxon>Actinomycetota</taxon>
        <taxon>Actinomycetes</taxon>
        <taxon>Pseudonocardiales</taxon>
        <taxon>Pseudonocardiaceae</taxon>
        <taxon>Lentzea</taxon>
    </lineage>
</organism>
<dbReference type="EMBL" id="BAABBE010000072">
    <property type="protein sequence ID" value="GAA3688709.1"/>
    <property type="molecule type" value="Genomic_DNA"/>
</dbReference>
<name>A0ABP7CHD2_9PSEU</name>